<protein>
    <recommendedName>
        <fullName evidence="3">Tetratricopeptide repeat protein</fullName>
    </recommendedName>
</protein>
<gene>
    <name evidence="1" type="ORF">MTY59_21040</name>
</gene>
<keyword evidence="2" id="KW-1185">Reference proteome</keyword>
<accession>A0ABM7SPC6</accession>
<dbReference type="Gene3D" id="1.25.40.10">
    <property type="entry name" value="Tetratricopeptide repeat domain"/>
    <property type="match status" value="2"/>
</dbReference>
<proteinExistence type="predicted"/>
<dbReference type="EMBL" id="AP024828">
    <property type="protein sequence ID" value="BCZ22249.1"/>
    <property type="molecule type" value="Genomic_DNA"/>
</dbReference>
<sequence>MSENPGDAVDPVAGPLQAWQSAHTSLGPQHETTLTALLALAEARQNAGDTLGAVRDAAVVLDIRRTALGPEHPETLVVAGAVARWRFLLGDPDAVDQLRQLLPSMVHALGAEHPDTLRASHVAAYVEYPGEDPASRLVRWVRLCGAETRAFGVEHEVTLSAAYMVAQARYDLGDPFGASADAVSVVMYRRQRLGEHHPETLATQLARLAWLGEATGATAFVLKGLDELVTVAGNALGHDDEMTLRARYILALWTPRTAGNDVDWISEWELLEDDLARGLGEEHPLTAAAREQLAAVRTEWEQDLDEVRSLAFHLFVDMESEERDVDQPPGRGWADPGNLDDDAVEKVIEDADDERSQRADLMENVVAAKKALSRSARAAGNDAYETLLWRYFLAWRFWEGHEFGTAGQRTRRLIDDCARLLGDNHELTEASRTMLQFVDTQTWSGLPLFWDGSAKV</sequence>
<dbReference type="Proteomes" id="UP000826012">
    <property type="component" value="Chromosome"/>
</dbReference>
<name>A0ABM7SPC6_9MYCO</name>
<dbReference type="InterPro" id="IPR011990">
    <property type="entry name" value="TPR-like_helical_dom_sf"/>
</dbReference>
<evidence type="ECO:0008006" key="3">
    <source>
        <dbReference type="Google" id="ProtNLM"/>
    </source>
</evidence>
<evidence type="ECO:0000313" key="1">
    <source>
        <dbReference type="EMBL" id="BCZ22249.1"/>
    </source>
</evidence>
<dbReference type="Pfam" id="PF13374">
    <property type="entry name" value="TPR_10"/>
    <property type="match status" value="1"/>
</dbReference>
<dbReference type="RefSeq" id="WP_221045571.1">
    <property type="nucleotide sequence ID" value="NZ_AP024828.1"/>
</dbReference>
<evidence type="ECO:0000313" key="2">
    <source>
        <dbReference type="Proteomes" id="UP000826012"/>
    </source>
</evidence>
<reference evidence="1 2" key="1">
    <citation type="submission" date="2021-07" db="EMBL/GenBank/DDBJ databases">
        <title>Complete genome sequence of nontuberculous Mycobacterium sp. TY59.</title>
        <authorList>
            <person name="Fukushima K."/>
        </authorList>
    </citation>
    <scope>NUCLEOTIDE SEQUENCE [LARGE SCALE GENOMIC DNA]</scope>
    <source>
        <strain evidence="1 2">TY59</strain>
    </source>
</reference>
<organism evidence="1 2">
    <name type="scientific">Mycobacterium senriense</name>
    <dbReference type="NCBI Taxonomy" id="2775496"/>
    <lineage>
        <taxon>Bacteria</taxon>
        <taxon>Bacillati</taxon>
        <taxon>Actinomycetota</taxon>
        <taxon>Actinomycetes</taxon>
        <taxon>Mycobacteriales</taxon>
        <taxon>Mycobacteriaceae</taxon>
        <taxon>Mycobacterium</taxon>
        <taxon>Mycobacterium avium complex (MAC)</taxon>
    </lineage>
</organism>